<dbReference type="EnsemblMetazoa" id="CLYHEMT012710.1">
    <property type="protein sequence ID" value="CLYHEMP012710.1"/>
    <property type="gene ID" value="CLYHEMG012710"/>
</dbReference>
<evidence type="ECO:0000256" key="1">
    <source>
        <dbReference type="ARBA" id="ARBA00001968"/>
    </source>
</evidence>
<dbReference type="OrthoDB" id="5976047at2759"/>
<keyword evidence="5" id="KW-1185">Reference proteome</keyword>
<organism evidence="4 5">
    <name type="scientific">Clytia hemisphaerica</name>
    <dbReference type="NCBI Taxonomy" id="252671"/>
    <lineage>
        <taxon>Eukaryota</taxon>
        <taxon>Metazoa</taxon>
        <taxon>Cnidaria</taxon>
        <taxon>Hydrozoa</taxon>
        <taxon>Hydroidolina</taxon>
        <taxon>Leptothecata</taxon>
        <taxon>Obeliida</taxon>
        <taxon>Clytiidae</taxon>
        <taxon>Clytia</taxon>
    </lineage>
</organism>
<accession>A0A7M5V7A5</accession>
<feature type="domain" description="DDE Tnp4" evidence="3">
    <location>
        <begin position="6"/>
        <end position="165"/>
    </location>
</feature>
<dbReference type="AlphaFoldDB" id="A0A7M5V7A5"/>
<reference evidence="4" key="1">
    <citation type="submission" date="2021-01" db="UniProtKB">
        <authorList>
            <consortium name="EnsemblMetazoa"/>
        </authorList>
    </citation>
    <scope>IDENTIFICATION</scope>
</reference>
<dbReference type="PANTHER" id="PTHR23080:SF141">
    <property type="entry name" value="TRANSPOSASE HELIX-TURN-HELIX DOMAIN-CONTAINING PROTEIN"/>
    <property type="match status" value="1"/>
</dbReference>
<protein>
    <recommendedName>
        <fullName evidence="3">DDE Tnp4 domain-containing protein</fullName>
    </recommendedName>
</protein>
<evidence type="ECO:0000313" key="4">
    <source>
        <dbReference type="EnsemblMetazoa" id="CLYHEMP012710.1"/>
    </source>
</evidence>
<evidence type="ECO:0000313" key="5">
    <source>
        <dbReference type="Proteomes" id="UP000594262"/>
    </source>
</evidence>
<dbReference type="Proteomes" id="UP000594262">
    <property type="component" value="Unplaced"/>
</dbReference>
<sequence length="180" mass="20696">NVRVIIDCSEIFIERPKNLEAQAVTWSDYKSHNTLKFLIGITPTGFISFLSECYGGRASDKFICKDSGFFNFLDLYDDVMADRGFQIQEELMLKFCKLIVPPGKRLKAQMTKAETEKTQKVANLRIHVERAINRLKFFRIFKSSLPITMIHQCDDMVKICAALCNLKPLLFKEATKTNTE</sequence>
<keyword evidence="2" id="KW-0479">Metal-binding</keyword>
<proteinExistence type="predicted"/>
<comment type="cofactor">
    <cofactor evidence="1">
        <name>a divalent metal cation</name>
        <dbReference type="ChEBI" id="CHEBI:60240"/>
    </cofactor>
</comment>
<dbReference type="InterPro" id="IPR027806">
    <property type="entry name" value="HARBI1_dom"/>
</dbReference>
<dbReference type="GO" id="GO:0046872">
    <property type="term" value="F:metal ion binding"/>
    <property type="evidence" value="ECO:0007669"/>
    <property type="project" value="UniProtKB-KW"/>
</dbReference>
<name>A0A7M5V7A5_9CNID</name>
<dbReference type="Pfam" id="PF13359">
    <property type="entry name" value="DDE_Tnp_4"/>
    <property type="match status" value="1"/>
</dbReference>
<evidence type="ECO:0000256" key="2">
    <source>
        <dbReference type="ARBA" id="ARBA00022723"/>
    </source>
</evidence>
<evidence type="ECO:0000259" key="3">
    <source>
        <dbReference type="Pfam" id="PF13359"/>
    </source>
</evidence>
<dbReference type="PANTHER" id="PTHR23080">
    <property type="entry name" value="THAP DOMAIN PROTEIN"/>
    <property type="match status" value="1"/>
</dbReference>